<feature type="domain" description="Nudix hydrolase" evidence="3">
    <location>
        <begin position="78"/>
        <end position="230"/>
    </location>
</feature>
<evidence type="ECO:0000256" key="2">
    <source>
        <dbReference type="ARBA" id="ARBA00022801"/>
    </source>
</evidence>
<comment type="cofactor">
    <cofactor evidence="1">
        <name>Mg(2+)</name>
        <dbReference type="ChEBI" id="CHEBI:18420"/>
    </cofactor>
</comment>
<dbReference type="PROSITE" id="PS51462">
    <property type="entry name" value="NUDIX"/>
    <property type="match status" value="1"/>
</dbReference>
<sequence length="275" mass="30145">MPVGYEYIGEAQLWYARGLPPTRELVAYLLVVVLIASHFSSLLVAPNRATAEPCAAVEKLSPRAQPSDRAYREFLFFMPVPTCDVLLLTPAHNATLLFKRANRPVQGVWYSLGGRVLKNETLRACAVRKLLAEFGLRRREESLLHAGTMEEHFPDSAFDGINSHCINSVFACVLSPAELRVLPDGSASAGTRTAGALDGQHSRARWFAVDDPALHPYVATKLDLVRVALARQAWGAAGVGGRRLALAARDTTANALQTLRTHRPVHTLGEALYRR</sequence>
<dbReference type="SUPFAM" id="SSF55811">
    <property type="entry name" value="Nudix"/>
    <property type="match status" value="1"/>
</dbReference>
<dbReference type="InterPro" id="IPR000086">
    <property type="entry name" value="NUDIX_hydrolase_dom"/>
</dbReference>
<dbReference type="InterPro" id="IPR015797">
    <property type="entry name" value="NUDIX_hydrolase-like_dom_sf"/>
</dbReference>
<proteinExistence type="predicted"/>
<evidence type="ECO:0000256" key="1">
    <source>
        <dbReference type="ARBA" id="ARBA00001946"/>
    </source>
</evidence>
<dbReference type="GO" id="GO:0016787">
    <property type="term" value="F:hydrolase activity"/>
    <property type="evidence" value="ECO:0007669"/>
    <property type="project" value="UniProtKB-KW"/>
</dbReference>
<dbReference type="Proteomes" id="UP000751190">
    <property type="component" value="Unassembled WGS sequence"/>
</dbReference>
<protein>
    <recommendedName>
        <fullName evidence="3">Nudix hydrolase domain-containing protein</fullName>
    </recommendedName>
</protein>
<keyword evidence="5" id="KW-1185">Reference proteome</keyword>
<evidence type="ECO:0000313" key="4">
    <source>
        <dbReference type="EMBL" id="KAG8462315.1"/>
    </source>
</evidence>
<accession>A0A8J5XG52</accession>
<organism evidence="4 5">
    <name type="scientific">Diacronema lutheri</name>
    <name type="common">Unicellular marine alga</name>
    <name type="synonym">Monochrysis lutheri</name>
    <dbReference type="NCBI Taxonomy" id="2081491"/>
    <lineage>
        <taxon>Eukaryota</taxon>
        <taxon>Haptista</taxon>
        <taxon>Haptophyta</taxon>
        <taxon>Pavlovophyceae</taxon>
        <taxon>Pavlovales</taxon>
        <taxon>Pavlovaceae</taxon>
        <taxon>Diacronema</taxon>
    </lineage>
</organism>
<dbReference type="OrthoDB" id="10546324at2759"/>
<gene>
    <name evidence="4" type="ORF">KFE25_012135</name>
</gene>
<dbReference type="AlphaFoldDB" id="A0A8J5XG52"/>
<evidence type="ECO:0000313" key="5">
    <source>
        <dbReference type="Proteomes" id="UP000751190"/>
    </source>
</evidence>
<dbReference type="PANTHER" id="PTHR43046">
    <property type="entry name" value="GDP-MANNOSE MANNOSYL HYDROLASE"/>
    <property type="match status" value="1"/>
</dbReference>
<dbReference type="EMBL" id="JAGTXO010000021">
    <property type="protein sequence ID" value="KAG8462315.1"/>
    <property type="molecule type" value="Genomic_DNA"/>
</dbReference>
<dbReference type="Pfam" id="PF00293">
    <property type="entry name" value="NUDIX"/>
    <property type="match status" value="1"/>
</dbReference>
<evidence type="ECO:0000259" key="3">
    <source>
        <dbReference type="PROSITE" id="PS51462"/>
    </source>
</evidence>
<keyword evidence="2" id="KW-0378">Hydrolase</keyword>
<reference evidence="4" key="1">
    <citation type="submission" date="2021-05" db="EMBL/GenBank/DDBJ databases">
        <title>The genome of the haptophyte Pavlova lutheri (Diacronema luteri, Pavlovales) - a model for lipid biosynthesis in eukaryotic algae.</title>
        <authorList>
            <person name="Hulatt C.J."/>
            <person name="Posewitz M.C."/>
        </authorList>
    </citation>
    <scope>NUCLEOTIDE SEQUENCE</scope>
    <source>
        <strain evidence="4">NIVA-4/92</strain>
    </source>
</reference>
<dbReference type="PANTHER" id="PTHR43046:SF14">
    <property type="entry name" value="MUTT_NUDIX FAMILY PROTEIN"/>
    <property type="match status" value="1"/>
</dbReference>
<name>A0A8J5XG52_DIALT</name>
<comment type="caution">
    <text evidence="4">The sequence shown here is derived from an EMBL/GenBank/DDBJ whole genome shotgun (WGS) entry which is preliminary data.</text>
</comment>
<dbReference type="Gene3D" id="3.90.79.10">
    <property type="entry name" value="Nucleoside Triphosphate Pyrophosphohydrolase"/>
    <property type="match status" value="1"/>
</dbReference>